<name>A0A7J8LZ92_9ROSI</name>
<gene>
    <name evidence="1" type="ORF">Golob_014749</name>
</gene>
<keyword evidence="2" id="KW-1185">Reference proteome</keyword>
<evidence type="ECO:0000313" key="1">
    <source>
        <dbReference type="EMBL" id="MBA0557700.1"/>
    </source>
</evidence>
<evidence type="ECO:0000313" key="2">
    <source>
        <dbReference type="Proteomes" id="UP000593572"/>
    </source>
</evidence>
<proteinExistence type="predicted"/>
<comment type="caution">
    <text evidence="1">The sequence shown here is derived from an EMBL/GenBank/DDBJ whole genome shotgun (WGS) entry which is preliminary data.</text>
</comment>
<dbReference type="EMBL" id="JABEZX010000006">
    <property type="protein sequence ID" value="MBA0557700.1"/>
    <property type="molecule type" value="Genomic_DNA"/>
</dbReference>
<sequence length="65" mass="7301">MPLLLMRNLNSLASWPMYSLLLLKVSPLCLRVPRASGKTHKGLFSLETTTRVRNWHPGLAPYGPV</sequence>
<accession>A0A7J8LZ92</accession>
<dbReference type="AlphaFoldDB" id="A0A7J8LZ92"/>
<reference evidence="1 2" key="1">
    <citation type="journal article" date="2019" name="Genome Biol. Evol.">
        <title>Insights into the evolution of the New World diploid cottons (Gossypium, subgenus Houzingenia) based on genome sequencing.</title>
        <authorList>
            <person name="Grover C.E."/>
            <person name="Arick M.A. 2nd"/>
            <person name="Thrash A."/>
            <person name="Conover J.L."/>
            <person name="Sanders W.S."/>
            <person name="Peterson D.G."/>
            <person name="Frelichowski J.E."/>
            <person name="Scheffler J.A."/>
            <person name="Scheffler B.E."/>
            <person name="Wendel J.F."/>
        </authorList>
    </citation>
    <scope>NUCLEOTIDE SEQUENCE [LARGE SCALE GENOMIC DNA]</scope>
    <source>
        <strain evidence="1">157</strain>
        <tissue evidence="1">Leaf</tissue>
    </source>
</reference>
<feature type="non-terminal residue" evidence="1">
    <location>
        <position position="65"/>
    </location>
</feature>
<dbReference type="Proteomes" id="UP000593572">
    <property type="component" value="Unassembled WGS sequence"/>
</dbReference>
<organism evidence="1 2">
    <name type="scientific">Gossypium lobatum</name>
    <dbReference type="NCBI Taxonomy" id="34289"/>
    <lineage>
        <taxon>Eukaryota</taxon>
        <taxon>Viridiplantae</taxon>
        <taxon>Streptophyta</taxon>
        <taxon>Embryophyta</taxon>
        <taxon>Tracheophyta</taxon>
        <taxon>Spermatophyta</taxon>
        <taxon>Magnoliopsida</taxon>
        <taxon>eudicotyledons</taxon>
        <taxon>Gunneridae</taxon>
        <taxon>Pentapetalae</taxon>
        <taxon>rosids</taxon>
        <taxon>malvids</taxon>
        <taxon>Malvales</taxon>
        <taxon>Malvaceae</taxon>
        <taxon>Malvoideae</taxon>
        <taxon>Gossypium</taxon>
    </lineage>
</organism>
<protein>
    <submittedName>
        <fullName evidence="1">Uncharacterized protein</fullName>
    </submittedName>
</protein>